<gene>
    <name evidence="1" type="ORF">EWE74_09270</name>
</gene>
<evidence type="ECO:0000313" key="1">
    <source>
        <dbReference type="EMBL" id="RZF59362.1"/>
    </source>
</evidence>
<comment type="caution">
    <text evidence="1">The sequence shown here is derived from an EMBL/GenBank/DDBJ whole genome shotgun (WGS) entry which is preliminary data.</text>
</comment>
<dbReference type="RefSeq" id="WP_130141284.1">
    <property type="nucleotide sequence ID" value="NZ_SGIT01000002.1"/>
</dbReference>
<sequence length="459" mass="51480">MANNSLQAAALQKDITPPLGTLINGEFQTRYANKIHDPLYAKSLVLTKNDTVLVFVIVDICAMQQDFLDEVKADIFKATGIPKSHVLISSTHTHSAGAIVDLLMGHADLTYRKKLHQILVDLVIETRAVVREAKIAFGAVDAPEHVLCRRYKMASGYKAFNPVTGGYDLVKTNPFGDEEYILEGNSAPDPQLAYLAIKGLDDQWIGLLANYSLHYVGDTDRGTISADYFGCFAERLSEVLSVNDSNFVAMMSNGTSGEINIWDFMDADRYPKEQHRKSAYIGQDLADKVLRHLKNLQWEEYPALDALYAELPVRVRKPSAQELEEAKRVVRDTDYEHITLDADGYRRIYAREQVLLDAFPEQRHFYIQSFRIGSGIIGALGGEFFAETGLALKAKAASGKYFTICLANDYVGYVPPKHEIMLGGYETWRCRTSFLEDAAEEEIRGVLSEQIEQHIHELV</sequence>
<keyword evidence="2" id="KW-1185">Reference proteome</keyword>
<dbReference type="EMBL" id="SGIT01000002">
    <property type="protein sequence ID" value="RZF59362.1"/>
    <property type="molecule type" value="Genomic_DNA"/>
</dbReference>
<evidence type="ECO:0008006" key="3">
    <source>
        <dbReference type="Google" id="ProtNLM"/>
    </source>
</evidence>
<dbReference type="OrthoDB" id="917785at2"/>
<dbReference type="Proteomes" id="UP000292855">
    <property type="component" value="Unassembled WGS sequence"/>
</dbReference>
<name>A0A4Q6XPN6_9SPHI</name>
<evidence type="ECO:0000313" key="2">
    <source>
        <dbReference type="Proteomes" id="UP000292855"/>
    </source>
</evidence>
<reference evidence="1 2" key="1">
    <citation type="submission" date="2019-02" db="EMBL/GenBank/DDBJ databases">
        <authorList>
            <person name="Li Y."/>
        </authorList>
    </citation>
    <scope>NUCLEOTIDE SEQUENCE [LARGE SCALE GENOMIC DNA]</scope>
    <source>
        <strain evidence="1 2">30C10-4-7</strain>
    </source>
</reference>
<protein>
    <recommendedName>
        <fullName evidence="3">Neutral/alkaline non-lysosomal ceramidase N-terminal domain-containing protein</fullName>
    </recommendedName>
</protein>
<accession>A0A4Q6XPN6</accession>
<proteinExistence type="predicted"/>
<dbReference type="AlphaFoldDB" id="A0A4Q6XPN6"/>
<organism evidence="1 2">
    <name type="scientific">Sphingobacterium corticibacterium</name>
    <dbReference type="NCBI Taxonomy" id="2484746"/>
    <lineage>
        <taxon>Bacteria</taxon>
        <taxon>Pseudomonadati</taxon>
        <taxon>Bacteroidota</taxon>
        <taxon>Sphingobacteriia</taxon>
        <taxon>Sphingobacteriales</taxon>
        <taxon>Sphingobacteriaceae</taxon>
        <taxon>Sphingobacterium</taxon>
    </lineage>
</organism>